<keyword evidence="1" id="KW-0175">Coiled coil</keyword>
<dbReference type="EMBL" id="QKXF01000121">
    <property type="protein sequence ID" value="RQM16342.1"/>
    <property type="molecule type" value="Genomic_DNA"/>
</dbReference>
<proteinExistence type="predicted"/>
<dbReference type="EMBL" id="QLLG01000418">
    <property type="protein sequence ID" value="RMX63333.1"/>
    <property type="molecule type" value="Genomic_DNA"/>
</dbReference>
<dbReference type="AlphaFoldDB" id="A0A3M6VB35"/>
<organism evidence="3 5">
    <name type="scientific">Peronospora effusa</name>
    <dbReference type="NCBI Taxonomy" id="542832"/>
    <lineage>
        <taxon>Eukaryota</taxon>
        <taxon>Sar</taxon>
        <taxon>Stramenopiles</taxon>
        <taxon>Oomycota</taxon>
        <taxon>Peronosporomycetes</taxon>
        <taxon>Peronosporales</taxon>
        <taxon>Peronosporaceae</taxon>
        <taxon>Peronospora</taxon>
    </lineage>
</organism>
<evidence type="ECO:0000313" key="4">
    <source>
        <dbReference type="EMBL" id="RQM16342.1"/>
    </source>
</evidence>
<gene>
    <name evidence="4" type="ORF">DD237_003876</name>
    <name evidence="3" type="ORF">DD238_008116</name>
</gene>
<dbReference type="Proteomes" id="UP000282087">
    <property type="component" value="Unassembled WGS sequence"/>
</dbReference>
<reference evidence="5 6" key="1">
    <citation type="submission" date="2018-06" db="EMBL/GenBank/DDBJ databases">
        <title>Comparative genomics of downy mildews reveals potential adaptations to biotrophy.</title>
        <authorList>
            <person name="Fletcher K."/>
            <person name="Klosterman S.J."/>
            <person name="Derevnina L."/>
            <person name="Martin F."/>
            <person name="Koike S."/>
            <person name="Reyes Chin-Wo S."/>
            <person name="Mou B."/>
            <person name="Michelmore R."/>
        </authorList>
    </citation>
    <scope>NUCLEOTIDE SEQUENCE [LARGE SCALE GENOMIC DNA]</scope>
    <source>
        <strain evidence="4 6">R13</strain>
        <strain evidence="3 5">R14</strain>
    </source>
</reference>
<comment type="caution">
    <text evidence="3">The sequence shown here is derived from an EMBL/GenBank/DDBJ whole genome shotgun (WGS) entry which is preliminary data.</text>
</comment>
<name>A0A3M6VB35_9STRA</name>
<evidence type="ECO:0000313" key="6">
    <source>
        <dbReference type="Proteomes" id="UP000286097"/>
    </source>
</evidence>
<evidence type="ECO:0000313" key="5">
    <source>
        <dbReference type="Proteomes" id="UP000282087"/>
    </source>
</evidence>
<dbReference type="OrthoDB" id="114349at2759"/>
<feature type="region of interest" description="Disordered" evidence="2">
    <location>
        <begin position="1"/>
        <end position="20"/>
    </location>
</feature>
<evidence type="ECO:0000256" key="1">
    <source>
        <dbReference type="SAM" id="Coils"/>
    </source>
</evidence>
<protein>
    <recommendedName>
        <fullName evidence="7">BZIP domain-containing protein</fullName>
    </recommendedName>
</protein>
<dbReference type="VEuPathDB" id="FungiDB:DD237_003876"/>
<keyword evidence="5" id="KW-1185">Reference proteome</keyword>
<evidence type="ECO:0000313" key="3">
    <source>
        <dbReference type="EMBL" id="RMX63333.1"/>
    </source>
</evidence>
<dbReference type="CDD" id="cd14686">
    <property type="entry name" value="bZIP"/>
    <property type="match status" value="1"/>
</dbReference>
<sequence length="359" mass="41216">MNHFPPTSKRQSDGLVLPRVPADNHNADFVDTMMPYYRSRRTASPLVSLHSKVGSEGEASTALLFLTGVTVDRSSQLRKVNGTPRLIEDDIKERHKRKRAEISKYRRREQCRANQARYRDKQKIAQLALDKSVEELHQELEILKRRYRDVSSHERSNQSPWLIAAEVFRLIETGFRSPWSMSNTQEMKKYTETRQIVVTLERAFAHDVAMGELRGVDALMGQLRLYSHCFDKPSLQLQRIESVGSVMSAQATLRVTVTEFTLQYLFPHLEKPAGEYQVKAGREQLYQQLLGQRLECSYLMTFLFDKDSYRVVRLATTIDLMPALLRALGSLRDVSIVLEHAQISSESVISRLDAVRGSM</sequence>
<dbReference type="Proteomes" id="UP000286097">
    <property type="component" value="Unassembled WGS sequence"/>
</dbReference>
<accession>A0A3M6VB35</accession>
<feature type="coiled-coil region" evidence="1">
    <location>
        <begin position="88"/>
        <end position="153"/>
    </location>
</feature>
<evidence type="ECO:0000256" key="2">
    <source>
        <dbReference type="SAM" id="MobiDB-lite"/>
    </source>
</evidence>
<evidence type="ECO:0008006" key="7">
    <source>
        <dbReference type="Google" id="ProtNLM"/>
    </source>
</evidence>